<dbReference type="GO" id="GO:0005787">
    <property type="term" value="C:signal peptidase complex"/>
    <property type="evidence" value="ECO:0007669"/>
    <property type="project" value="InterPro"/>
</dbReference>
<evidence type="ECO:0000256" key="5">
    <source>
        <dbReference type="ARBA" id="ARBA00022824"/>
    </source>
</evidence>
<name>A0A1X2GFS4_9FUNG</name>
<keyword evidence="4 9" id="KW-0812">Transmembrane</keyword>
<comment type="similarity">
    <text evidence="2">Belongs to the SPCS1 family.</text>
</comment>
<evidence type="ECO:0000256" key="9">
    <source>
        <dbReference type="SAM" id="Phobius"/>
    </source>
</evidence>
<dbReference type="EMBL" id="MCGT01000017">
    <property type="protein sequence ID" value="ORX52792.1"/>
    <property type="molecule type" value="Genomic_DNA"/>
</dbReference>
<gene>
    <name evidence="10" type="ORF">DM01DRAFT_1336569</name>
</gene>
<evidence type="ECO:0000256" key="4">
    <source>
        <dbReference type="ARBA" id="ARBA00022692"/>
    </source>
</evidence>
<proteinExistence type="inferred from homology"/>
<dbReference type="GO" id="GO:0045047">
    <property type="term" value="P:protein targeting to ER"/>
    <property type="evidence" value="ECO:0007669"/>
    <property type="project" value="TreeGrafter"/>
</dbReference>
<dbReference type="PANTHER" id="PTHR13202:SF0">
    <property type="entry name" value="SIGNAL PEPTIDASE COMPLEX SUBUNIT 1"/>
    <property type="match status" value="1"/>
</dbReference>
<dbReference type="GO" id="GO:0006465">
    <property type="term" value="P:signal peptide processing"/>
    <property type="evidence" value="ECO:0007669"/>
    <property type="project" value="InterPro"/>
</dbReference>
<evidence type="ECO:0000256" key="6">
    <source>
        <dbReference type="ARBA" id="ARBA00022989"/>
    </source>
</evidence>
<comment type="function">
    <text evidence="8">Component of the signal peptidase complex (SPC) which catalyzes the cleavage of N-terminal signal sequences from nascent proteins as they are translocated into the lumen of the endoplasmic reticulum. Dispensable for SPC enzymatic activity.</text>
</comment>
<keyword evidence="5" id="KW-0256">Endoplasmic reticulum</keyword>
<evidence type="ECO:0000256" key="7">
    <source>
        <dbReference type="ARBA" id="ARBA00023136"/>
    </source>
</evidence>
<dbReference type="OrthoDB" id="263893at2759"/>
<evidence type="ECO:0000256" key="1">
    <source>
        <dbReference type="ARBA" id="ARBA00004477"/>
    </source>
</evidence>
<evidence type="ECO:0000256" key="2">
    <source>
        <dbReference type="ARBA" id="ARBA00005245"/>
    </source>
</evidence>
<accession>A0A1X2GFS4</accession>
<comment type="caution">
    <text evidence="10">The sequence shown here is derived from an EMBL/GenBank/DDBJ whole genome shotgun (WGS) entry which is preliminary data.</text>
</comment>
<keyword evidence="6 9" id="KW-1133">Transmembrane helix</keyword>
<reference evidence="10 11" key="1">
    <citation type="submission" date="2016-07" db="EMBL/GenBank/DDBJ databases">
        <title>Pervasive Adenine N6-methylation of Active Genes in Fungi.</title>
        <authorList>
            <consortium name="DOE Joint Genome Institute"/>
            <person name="Mondo S.J."/>
            <person name="Dannebaum R.O."/>
            <person name="Kuo R.C."/>
            <person name="Labutti K."/>
            <person name="Haridas S."/>
            <person name="Kuo A."/>
            <person name="Salamov A."/>
            <person name="Ahrendt S.R."/>
            <person name="Lipzen A."/>
            <person name="Sullivan W."/>
            <person name="Andreopoulos W.B."/>
            <person name="Clum A."/>
            <person name="Lindquist E."/>
            <person name="Daum C."/>
            <person name="Ramamoorthy G.K."/>
            <person name="Gryganskyi A."/>
            <person name="Culley D."/>
            <person name="Magnuson J.K."/>
            <person name="James T.Y."/>
            <person name="O'Malley M.A."/>
            <person name="Stajich J.E."/>
            <person name="Spatafora J.W."/>
            <person name="Visel A."/>
            <person name="Grigoriev I.V."/>
        </authorList>
    </citation>
    <scope>NUCLEOTIDE SEQUENCE [LARGE SCALE GENOMIC DNA]</scope>
    <source>
        <strain evidence="10 11">NRRL 3301</strain>
    </source>
</reference>
<comment type="subcellular location">
    <subcellularLocation>
        <location evidence="1">Endoplasmic reticulum membrane</location>
        <topology evidence="1">Multi-pass membrane protein</topology>
    </subcellularLocation>
</comment>
<evidence type="ECO:0000256" key="8">
    <source>
        <dbReference type="ARBA" id="ARBA00045204"/>
    </source>
</evidence>
<keyword evidence="11" id="KW-1185">Reference proteome</keyword>
<feature type="transmembrane region" description="Helical" evidence="9">
    <location>
        <begin position="46"/>
        <end position="66"/>
    </location>
</feature>
<protein>
    <recommendedName>
        <fullName evidence="3">Signal peptidase complex subunit 1</fullName>
    </recommendedName>
</protein>
<dbReference type="AlphaFoldDB" id="A0A1X2GFS4"/>
<dbReference type="InterPro" id="IPR009542">
    <property type="entry name" value="Spc1/SPCS1"/>
</dbReference>
<dbReference type="STRING" id="101127.A0A1X2GFS4"/>
<evidence type="ECO:0000313" key="10">
    <source>
        <dbReference type="EMBL" id="ORX52792.1"/>
    </source>
</evidence>
<dbReference type="Proteomes" id="UP000242146">
    <property type="component" value="Unassembled WGS sequence"/>
</dbReference>
<feature type="transmembrane region" description="Helical" evidence="9">
    <location>
        <begin position="21"/>
        <end position="40"/>
    </location>
</feature>
<dbReference type="PANTHER" id="PTHR13202">
    <property type="entry name" value="MICROSOMAL SIGNAL PEPTIDASE 12 KDA SUBUNIT"/>
    <property type="match status" value="1"/>
</dbReference>
<evidence type="ECO:0000313" key="11">
    <source>
        <dbReference type="Proteomes" id="UP000242146"/>
    </source>
</evidence>
<sequence>MAIIDYLQWTIDYKGQRLNEYLTHILLVITSVAAFAAGYMTESMRMILAVFAFGFIVTSVVVLPPWPMYRRHQLKWKQIKAQ</sequence>
<evidence type="ECO:0000256" key="3">
    <source>
        <dbReference type="ARBA" id="ARBA00017059"/>
    </source>
</evidence>
<keyword evidence="7 9" id="KW-0472">Membrane</keyword>
<organism evidence="10 11">
    <name type="scientific">Hesseltinella vesiculosa</name>
    <dbReference type="NCBI Taxonomy" id="101127"/>
    <lineage>
        <taxon>Eukaryota</taxon>
        <taxon>Fungi</taxon>
        <taxon>Fungi incertae sedis</taxon>
        <taxon>Mucoromycota</taxon>
        <taxon>Mucoromycotina</taxon>
        <taxon>Mucoromycetes</taxon>
        <taxon>Mucorales</taxon>
        <taxon>Cunninghamellaceae</taxon>
        <taxon>Hesseltinella</taxon>
    </lineage>
</organism>
<dbReference type="Pfam" id="PF06645">
    <property type="entry name" value="SPC12"/>
    <property type="match status" value="1"/>
</dbReference>